<protein>
    <recommendedName>
        <fullName evidence="3">F-box domain-containing protein</fullName>
    </recommendedName>
</protein>
<dbReference type="OrthoDB" id="10630186at2759"/>
<name>T0PXI1_SAPDV</name>
<dbReference type="VEuPathDB" id="FungiDB:SDRG_15277"/>
<dbReference type="AlphaFoldDB" id="T0PXI1"/>
<reference evidence="1 2" key="1">
    <citation type="submission" date="2012-04" db="EMBL/GenBank/DDBJ databases">
        <title>The Genome Sequence of Saprolegnia declina VS20.</title>
        <authorList>
            <consortium name="The Broad Institute Genome Sequencing Platform"/>
            <person name="Russ C."/>
            <person name="Nusbaum C."/>
            <person name="Tyler B."/>
            <person name="van West P."/>
            <person name="Dieguez-Uribeondo J."/>
            <person name="de Bruijn I."/>
            <person name="Tripathy S."/>
            <person name="Jiang R."/>
            <person name="Young S.K."/>
            <person name="Zeng Q."/>
            <person name="Gargeya S."/>
            <person name="Fitzgerald M."/>
            <person name="Haas B."/>
            <person name="Abouelleil A."/>
            <person name="Alvarado L."/>
            <person name="Arachchi H.M."/>
            <person name="Berlin A."/>
            <person name="Chapman S.B."/>
            <person name="Goldberg J."/>
            <person name="Griggs A."/>
            <person name="Gujja S."/>
            <person name="Hansen M."/>
            <person name="Howarth C."/>
            <person name="Imamovic A."/>
            <person name="Larimer J."/>
            <person name="McCowen C."/>
            <person name="Montmayeur A."/>
            <person name="Murphy C."/>
            <person name="Neiman D."/>
            <person name="Pearson M."/>
            <person name="Priest M."/>
            <person name="Roberts A."/>
            <person name="Saif S."/>
            <person name="Shea T."/>
            <person name="Sisk P."/>
            <person name="Sykes S."/>
            <person name="Wortman J."/>
            <person name="Nusbaum C."/>
            <person name="Birren B."/>
        </authorList>
    </citation>
    <scope>NUCLEOTIDE SEQUENCE [LARGE SCALE GENOMIC DNA]</scope>
    <source>
        <strain evidence="1 2">VS20</strain>
    </source>
</reference>
<dbReference type="InParanoid" id="T0PXI1"/>
<dbReference type="OMA" id="HASAMTI"/>
<dbReference type="GeneID" id="19956004"/>
<keyword evidence="2" id="KW-1185">Reference proteome</keyword>
<dbReference type="EMBL" id="JH767218">
    <property type="protein sequence ID" value="EQC26946.1"/>
    <property type="molecule type" value="Genomic_DNA"/>
</dbReference>
<dbReference type="InterPro" id="IPR032675">
    <property type="entry name" value="LRR_dom_sf"/>
</dbReference>
<proteinExistence type="predicted"/>
<dbReference type="SUPFAM" id="SSF52047">
    <property type="entry name" value="RNI-like"/>
    <property type="match status" value="1"/>
</dbReference>
<dbReference type="RefSeq" id="XP_008619667.1">
    <property type="nucleotide sequence ID" value="XM_008621445.1"/>
</dbReference>
<evidence type="ECO:0000313" key="2">
    <source>
        <dbReference type="Proteomes" id="UP000030762"/>
    </source>
</evidence>
<evidence type="ECO:0000313" key="1">
    <source>
        <dbReference type="EMBL" id="EQC26946.1"/>
    </source>
</evidence>
<evidence type="ECO:0008006" key="3">
    <source>
        <dbReference type="Google" id="ProtNLM"/>
    </source>
</evidence>
<gene>
    <name evidence="1" type="ORF">SDRG_15277</name>
</gene>
<accession>T0PXI1</accession>
<sequence length="488" mass="54576">MSKKPKTAPGPSPPTTLLASLLQYIGPQLDAKALLMALPQDELAPPFAALRRLMTTPAAFDGQWSMLRLDLVPDAYMSLVLVALPAIPRVDLSIWYTRAAAADKEVWLAASVYKLKSMHLSWLKMPSVHSALPMCTQLERAGAVSNPSEMAEALRLLPPSVRRLDFDSECFDDAYLAALSPWLRKGHARHLCFVQPGENSNVVGLAELLASTTSLTTLDLDMDADLLIDALAATNLPLDHFKAIRFYSNADDNVVRFLHRLDHATLTRLDASGLRDFHCLVPLLAEMSQLEELALRLPTDSVVPAALGVTRFPCLRVLTIQFYELAYDCVRTFFHWTCALPQLTEVHWVDVTIGESVESLRLLKQAIRRWITMLSVLSFRGDDFVEKCLHCIGHALRARKSNPRALLLDLGADQLQYLMAVDNICVLLTALRGLAHVTLELCVNPQDEAFIKAYARTERIAMEILERRRSFPEGRDEGLVLRCRFHAF</sequence>
<dbReference type="Proteomes" id="UP000030762">
    <property type="component" value="Unassembled WGS sequence"/>
</dbReference>
<dbReference type="Gene3D" id="3.80.10.10">
    <property type="entry name" value="Ribonuclease Inhibitor"/>
    <property type="match status" value="1"/>
</dbReference>
<organism evidence="1 2">
    <name type="scientific">Saprolegnia diclina (strain VS20)</name>
    <dbReference type="NCBI Taxonomy" id="1156394"/>
    <lineage>
        <taxon>Eukaryota</taxon>
        <taxon>Sar</taxon>
        <taxon>Stramenopiles</taxon>
        <taxon>Oomycota</taxon>
        <taxon>Saprolegniomycetes</taxon>
        <taxon>Saprolegniales</taxon>
        <taxon>Saprolegniaceae</taxon>
        <taxon>Saprolegnia</taxon>
    </lineage>
</organism>